<dbReference type="Proteomes" id="UP000198420">
    <property type="component" value="Unassembled WGS sequence"/>
</dbReference>
<keyword evidence="2" id="KW-1185">Reference proteome</keyword>
<reference evidence="2" key="1">
    <citation type="submission" date="2017-06" db="EMBL/GenBank/DDBJ databases">
        <authorList>
            <person name="Varghese N."/>
            <person name="Submissions S."/>
        </authorList>
    </citation>
    <scope>NUCLEOTIDE SEQUENCE [LARGE SCALE GENOMIC DNA]</scope>
    <source>
        <strain evidence="2">DSM 44485</strain>
    </source>
</reference>
<dbReference type="AlphaFoldDB" id="A0A238VN30"/>
<organism evidence="1 2">
    <name type="scientific">Actinomadura mexicana</name>
    <dbReference type="NCBI Taxonomy" id="134959"/>
    <lineage>
        <taxon>Bacteria</taxon>
        <taxon>Bacillati</taxon>
        <taxon>Actinomycetota</taxon>
        <taxon>Actinomycetes</taxon>
        <taxon>Streptosporangiales</taxon>
        <taxon>Thermomonosporaceae</taxon>
        <taxon>Actinomadura</taxon>
    </lineage>
</organism>
<proteinExistence type="predicted"/>
<dbReference type="RefSeq" id="WP_089310403.1">
    <property type="nucleotide sequence ID" value="NZ_FZNP01000002.1"/>
</dbReference>
<accession>A0A238VN30</accession>
<name>A0A238VN30_9ACTN</name>
<evidence type="ECO:0000313" key="1">
    <source>
        <dbReference type="EMBL" id="SNR35574.1"/>
    </source>
</evidence>
<protein>
    <submittedName>
        <fullName evidence="1">Uncharacterized protein</fullName>
    </submittedName>
</protein>
<dbReference type="OrthoDB" id="9990215at2"/>
<sequence length="80" mass="8701">MTPFPAVPEPADIRIPVHPSLIIEDRAGDRYVLVASVFKLDLSLWVYELRRDDRGIVHMASLAGCRIAGEAGGPVDDDAS</sequence>
<gene>
    <name evidence="1" type="ORF">SAMN06265355_10284</name>
</gene>
<evidence type="ECO:0000313" key="2">
    <source>
        <dbReference type="Proteomes" id="UP000198420"/>
    </source>
</evidence>
<dbReference type="EMBL" id="FZNP01000002">
    <property type="protein sequence ID" value="SNR35574.1"/>
    <property type="molecule type" value="Genomic_DNA"/>
</dbReference>